<accession>A0A068RNA3</accession>
<sequence>MEVTRPYFRAPQGVKLLVILLAIVRAVKSRFIVVTRNTTNARVVVFIIPLAPNALVPVRRQPTKRI</sequence>
<keyword evidence="2" id="KW-1185">Reference proteome</keyword>
<dbReference type="EMBL" id="CBTN010000008">
    <property type="protein sequence ID" value="CDH51092.1"/>
    <property type="molecule type" value="Genomic_DNA"/>
</dbReference>
<dbReference type="Proteomes" id="UP000027586">
    <property type="component" value="Unassembled WGS sequence"/>
</dbReference>
<comment type="caution">
    <text evidence="1">The sequence shown here is derived from an EMBL/GenBank/DDBJ whole genome shotgun (WGS) entry which is preliminary data.</text>
</comment>
<evidence type="ECO:0000313" key="2">
    <source>
        <dbReference type="Proteomes" id="UP000027586"/>
    </source>
</evidence>
<evidence type="ECO:0000313" key="1">
    <source>
        <dbReference type="EMBL" id="CDH51092.1"/>
    </source>
</evidence>
<name>A0A068RNA3_9FUNG</name>
<dbReference type="AlphaFoldDB" id="A0A068RNA3"/>
<proteinExistence type="predicted"/>
<gene>
    <name evidence="1" type="ORF">LCOR_02745.1</name>
</gene>
<organism evidence="1 2">
    <name type="scientific">Lichtheimia corymbifera JMRC:FSU:9682</name>
    <dbReference type="NCBI Taxonomy" id="1263082"/>
    <lineage>
        <taxon>Eukaryota</taxon>
        <taxon>Fungi</taxon>
        <taxon>Fungi incertae sedis</taxon>
        <taxon>Mucoromycota</taxon>
        <taxon>Mucoromycotina</taxon>
        <taxon>Mucoromycetes</taxon>
        <taxon>Mucorales</taxon>
        <taxon>Lichtheimiaceae</taxon>
        <taxon>Lichtheimia</taxon>
    </lineage>
</organism>
<dbReference type="VEuPathDB" id="FungiDB:LCOR_02745.1"/>
<protein>
    <submittedName>
        <fullName evidence="1">Uncharacterized protein</fullName>
    </submittedName>
</protein>
<reference evidence="1" key="1">
    <citation type="submission" date="2013-08" db="EMBL/GenBank/DDBJ databases">
        <title>Gene expansion shapes genome architecture in the human pathogen Lichtheimia corymbifera: an evolutionary genomics analysis in the ancient terrestrial Mucorales (Mucoromycotina).</title>
        <authorList>
            <person name="Schwartze V.U."/>
            <person name="Winter S."/>
            <person name="Shelest E."/>
            <person name="Marcet-Houben M."/>
            <person name="Horn F."/>
            <person name="Wehner S."/>
            <person name="Hoffmann K."/>
            <person name="Riege K."/>
            <person name="Sammeth M."/>
            <person name="Nowrousian M."/>
            <person name="Valiante V."/>
            <person name="Linde J."/>
            <person name="Jacobsen I.D."/>
            <person name="Marz M."/>
            <person name="Brakhage A.A."/>
            <person name="Gabaldon T."/>
            <person name="Bocker S."/>
            <person name="Voigt K."/>
        </authorList>
    </citation>
    <scope>NUCLEOTIDE SEQUENCE [LARGE SCALE GENOMIC DNA]</scope>
    <source>
        <strain evidence="1">FSU 9682</strain>
    </source>
</reference>